<gene>
    <name evidence="9" type="ORF">NE619_17000</name>
</gene>
<dbReference type="Gene3D" id="3.40.710.10">
    <property type="entry name" value="DD-peptidase/beta-lactamase superfamily"/>
    <property type="match status" value="1"/>
</dbReference>
<comment type="similarity">
    <text evidence="1 7">Belongs to the peptidase S11 family.</text>
</comment>
<keyword evidence="5" id="KW-0573">Peptidoglycan synthesis</keyword>
<feature type="domain" description="Peptidase S11 D-alanyl-D-alanine carboxypeptidase A N-terminal" evidence="8">
    <location>
        <begin position="33"/>
        <end position="264"/>
    </location>
</feature>
<protein>
    <submittedName>
        <fullName evidence="9">D-alanyl-D-alanine carboxypeptidase</fullName>
    </submittedName>
</protein>
<dbReference type="Pfam" id="PF00768">
    <property type="entry name" value="Peptidase_S11"/>
    <property type="match status" value="1"/>
</dbReference>
<dbReference type="EMBL" id="JANFXK010000029">
    <property type="protein sequence ID" value="MCQ4638431.1"/>
    <property type="molecule type" value="Genomic_DNA"/>
</dbReference>
<evidence type="ECO:0000256" key="3">
    <source>
        <dbReference type="ARBA" id="ARBA00022801"/>
    </source>
</evidence>
<evidence type="ECO:0000313" key="9">
    <source>
        <dbReference type="EMBL" id="MCQ4638431.1"/>
    </source>
</evidence>
<dbReference type="PANTHER" id="PTHR21581:SF33">
    <property type="entry name" value="D-ALANYL-D-ALANINE CARBOXYPEPTIDASE DACB"/>
    <property type="match status" value="1"/>
</dbReference>
<reference evidence="9 10" key="1">
    <citation type="submission" date="2022-06" db="EMBL/GenBank/DDBJ databases">
        <title>Isolation of gut microbiota from human fecal samples.</title>
        <authorList>
            <person name="Pamer E.G."/>
            <person name="Barat B."/>
            <person name="Waligurski E."/>
            <person name="Medina S."/>
            <person name="Paddock L."/>
            <person name="Mostad J."/>
        </authorList>
    </citation>
    <scope>NUCLEOTIDE SEQUENCE [LARGE SCALE GENOMIC DNA]</scope>
    <source>
        <strain evidence="9 10">SL.3.17</strain>
    </source>
</reference>
<evidence type="ECO:0000256" key="5">
    <source>
        <dbReference type="ARBA" id="ARBA00022984"/>
    </source>
</evidence>
<evidence type="ECO:0000259" key="8">
    <source>
        <dbReference type="Pfam" id="PF00768"/>
    </source>
</evidence>
<comment type="caution">
    <text evidence="9">The sequence shown here is derived from an EMBL/GenBank/DDBJ whole genome shotgun (WGS) entry which is preliminary data.</text>
</comment>
<sequence length="293" mass="32083">MKKVKLGIILGTLMLLAIAVALGKNYAARQTAAAPAPGVSAAQAILVDGQTGKVLYEKNADEKAYPASTTKIMTALLVLETLEEYDSPIDQKIAVPKEAVGVEGSSLYLKEGEKISIQDLLYGLMLRSGNDAAVALSIIASGDKDLFVQRMNEKAAELHCKNTHFINPNGLFDENHYTTVRDMSIIAREAMSHKAFRAIVAAKSWDAGREESEFNHFYNKNKTVHQFKGGNGIKIGFTKASGRTLVASAQRDGKEVICVVMGAPNWFDDSYLLLFLQNRISAMHIKRLSFLQM</sequence>
<keyword evidence="10" id="KW-1185">Reference proteome</keyword>
<dbReference type="InterPro" id="IPR012338">
    <property type="entry name" value="Beta-lactam/transpept-like"/>
</dbReference>
<keyword evidence="9" id="KW-0121">Carboxypeptidase</keyword>
<dbReference type="GO" id="GO:0004180">
    <property type="term" value="F:carboxypeptidase activity"/>
    <property type="evidence" value="ECO:0007669"/>
    <property type="project" value="UniProtKB-KW"/>
</dbReference>
<dbReference type="InterPro" id="IPR018044">
    <property type="entry name" value="Peptidase_S11"/>
</dbReference>
<dbReference type="SUPFAM" id="SSF56601">
    <property type="entry name" value="beta-lactamase/transpeptidase-like"/>
    <property type="match status" value="1"/>
</dbReference>
<evidence type="ECO:0000256" key="1">
    <source>
        <dbReference type="ARBA" id="ARBA00007164"/>
    </source>
</evidence>
<name>A0ABT1RTG7_9FIRM</name>
<dbReference type="Proteomes" id="UP001524502">
    <property type="component" value="Unassembled WGS sequence"/>
</dbReference>
<evidence type="ECO:0000256" key="2">
    <source>
        <dbReference type="ARBA" id="ARBA00022729"/>
    </source>
</evidence>
<keyword evidence="6" id="KW-0961">Cell wall biogenesis/degradation</keyword>
<organism evidence="9 10">
    <name type="scientific">Anaerovorax odorimutans</name>
    <dbReference type="NCBI Taxonomy" id="109327"/>
    <lineage>
        <taxon>Bacteria</taxon>
        <taxon>Bacillati</taxon>
        <taxon>Bacillota</taxon>
        <taxon>Clostridia</taxon>
        <taxon>Peptostreptococcales</taxon>
        <taxon>Anaerovoracaceae</taxon>
        <taxon>Anaerovorax</taxon>
    </lineage>
</organism>
<dbReference type="PANTHER" id="PTHR21581">
    <property type="entry name" value="D-ALANYL-D-ALANINE CARBOXYPEPTIDASE"/>
    <property type="match status" value="1"/>
</dbReference>
<proteinExistence type="inferred from homology"/>
<dbReference type="PRINTS" id="PR00725">
    <property type="entry name" value="DADACBPTASE1"/>
</dbReference>
<dbReference type="RefSeq" id="WP_256133628.1">
    <property type="nucleotide sequence ID" value="NZ_JANFXK010000029.1"/>
</dbReference>
<keyword evidence="4" id="KW-0133">Cell shape</keyword>
<evidence type="ECO:0000256" key="7">
    <source>
        <dbReference type="RuleBase" id="RU004016"/>
    </source>
</evidence>
<keyword evidence="9" id="KW-0645">Protease</keyword>
<keyword evidence="2" id="KW-0732">Signal</keyword>
<dbReference type="InterPro" id="IPR001967">
    <property type="entry name" value="Peptidase_S11_N"/>
</dbReference>
<evidence type="ECO:0000313" key="10">
    <source>
        <dbReference type="Proteomes" id="UP001524502"/>
    </source>
</evidence>
<keyword evidence="3" id="KW-0378">Hydrolase</keyword>
<evidence type="ECO:0000256" key="6">
    <source>
        <dbReference type="ARBA" id="ARBA00023316"/>
    </source>
</evidence>
<accession>A0ABT1RTG7</accession>
<evidence type="ECO:0000256" key="4">
    <source>
        <dbReference type="ARBA" id="ARBA00022960"/>
    </source>
</evidence>